<keyword evidence="3" id="KW-1185">Reference proteome</keyword>
<keyword evidence="1" id="KW-0732">Signal</keyword>
<dbReference type="EMBL" id="BMYO01000001">
    <property type="protein sequence ID" value="GHD56071.1"/>
    <property type="molecule type" value="Genomic_DNA"/>
</dbReference>
<name>A0ABQ3GVA1_9NEIS</name>
<accession>A0ABQ3GVA1</accession>
<dbReference type="Pfam" id="PF04214">
    <property type="entry name" value="DUF411"/>
    <property type="match status" value="1"/>
</dbReference>
<reference evidence="3" key="1">
    <citation type="journal article" date="2019" name="Int. J. Syst. Evol. Microbiol.">
        <title>The Global Catalogue of Microorganisms (GCM) 10K type strain sequencing project: providing services to taxonomists for standard genome sequencing and annotation.</title>
        <authorList>
            <consortium name="The Broad Institute Genomics Platform"/>
            <consortium name="The Broad Institute Genome Sequencing Center for Infectious Disease"/>
            <person name="Wu L."/>
            <person name="Ma J."/>
        </authorList>
    </citation>
    <scope>NUCLEOTIDE SEQUENCE [LARGE SCALE GENOMIC DNA]</scope>
    <source>
        <strain evidence="3">KCTC 23701</strain>
    </source>
</reference>
<evidence type="ECO:0000313" key="3">
    <source>
        <dbReference type="Proteomes" id="UP000604737"/>
    </source>
</evidence>
<dbReference type="Proteomes" id="UP000604737">
    <property type="component" value="Unassembled WGS sequence"/>
</dbReference>
<evidence type="ECO:0000313" key="2">
    <source>
        <dbReference type="EMBL" id="GHD56071.1"/>
    </source>
</evidence>
<proteinExistence type="predicted"/>
<organism evidence="2 3">
    <name type="scientific">Jeongeupia chitinilytica</name>
    <dbReference type="NCBI Taxonomy" id="1041641"/>
    <lineage>
        <taxon>Bacteria</taxon>
        <taxon>Pseudomonadati</taxon>
        <taxon>Pseudomonadota</taxon>
        <taxon>Betaproteobacteria</taxon>
        <taxon>Neisseriales</taxon>
        <taxon>Chitinibacteraceae</taxon>
        <taxon>Jeongeupia</taxon>
    </lineage>
</organism>
<sequence>MKSTMTNRTRLFGAALIALSATTWAAPQGTLYKSPGCGCCGEHARYLEQQGWQIKQIESNDMSAIKTRYGTAAAPSCHTLVVGKYAIEGHVPVTAIDKLMKQQPKNVRAIAAPGMPANSPGMGPYTPGTIDVVAVDAAGKVKPWGKF</sequence>
<feature type="chain" id="PRO_5046931837" evidence="1">
    <location>
        <begin position="26"/>
        <end position="147"/>
    </location>
</feature>
<comment type="caution">
    <text evidence="2">The sequence shown here is derived from an EMBL/GenBank/DDBJ whole genome shotgun (WGS) entry which is preliminary data.</text>
</comment>
<evidence type="ECO:0000256" key="1">
    <source>
        <dbReference type="SAM" id="SignalP"/>
    </source>
</evidence>
<protein>
    <submittedName>
        <fullName evidence="2">Metal-binding protein</fullName>
    </submittedName>
</protein>
<feature type="signal peptide" evidence="1">
    <location>
        <begin position="1"/>
        <end position="25"/>
    </location>
</feature>
<dbReference type="InterPro" id="IPR007332">
    <property type="entry name" value="DUF411"/>
</dbReference>
<gene>
    <name evidence="2" type="ORF">GCM10007350_02480</name>
</gene>